<feature type="signal peptide" evidence="1">
    <location>
        <begin position="1"/>
        <end position="16"/>
    </location>
</feature>
<accession>A0A151GKC2</accession>
<feature type="chain" id="PRO_5007580615" evidence="1">
    <location>
        <begin position="17"/>
        <end position="287"/>
    </location>
</feature>
<keyword evidence="1" id="KW-0732">Signal</keyword>
<dbReference type="InParanoid" id="A0A151GKC2"/>
<comment type="caution">
    <text evidence="2">The sequence shown here is derived from an EMBL/GenBank/DDBJ whole genome shotgun (WGS) entry which is preliminary data.</text>
</comment>
<protein>
    <submittedName>
        <fullName evidence="2">Uncharacterized protein</fullName>
    </submittedName>
</protein>
<evidence type="ECO:0000256" key="1">
    <source>
        <dbReference type="SAM" id="SignalP"/>
    </source>
</evidence>
<dbReference type="GeneID" id="63717217"/>
<name>A0A151GKC2_DRECN</name>
<keyword evidence="3" id="KW-1185">Reference proteome</keyword>
<proteinExistence type="predicted"/>
<reference evidence="2 3" key="1">
    <citation type="journal article" date="2016" name="Sci. Rep.">
        <title>Insights into Adaptations to a Near-Obligate Nematode Endoparasitic Lifestyle from the Finished Genome of Drechmeria coniospora.</title>
        <authorList>
            <person name="Zhang L."/>
            <person name="Zhou Z."/>
            <person name="Guo Q."/>
            <person name="Fokkens L."/>
            <person name="Miskei M."/>
            <person name="Pocsi I."/>
            <person name="Zhang W."/>
            <person name="Chen M."/>
            <person name="Wang L."/>
            <person name="Sun Y."/>
            <person name="Donzelli B.G."/>
            <person name="Gibson D.M."/>
            <person name="Nelson D.R."/>
            <person name="Luo J.G."/>
            <person name="Rep M."/>
            <person name="Liu H."/>
            <person name="Yang S."/>
            <person name="Wang J."/>
            <person name="Krasnoff S.B."/>
            <person name="Xu Y."/>
            <person name="Molnar I."/>
            <person name="Lin M."/>
        </authorList>
    </citation>
    <scope>NUCLEOTIDE SEQUENCE [LARGE SCALE GENOMIC DNA]</scope>
    <source>
        <strain evidence="2 3">ARSEF 6962</strain>
    </source>
</reference>
<gene>
    <name evidence="2" type="ORF">DCS_04574</name>
</gene>
<dbReference type="EMBL" id="LAYC01000002">
    <property type="protein sequence ID" value="KYK57563.1"/>
    <property type="molecule type" value="Genomic_DNA"/>
</dbReference>
<dbReference type="Proteomes" id="UP000076580">
    <property type="component" value="Chromosome 02"/>
</dbReference>
<evidence type="ECO:0000313" key="3">
    <source>
        <dbReference type="Proteomes" id="UP000076580"/>
    </source>
</evidence>
<organism evidence="2 3">
    <name type="scientific">Drechmeria coniospora</name>
    <name type="common">Nematophagous fungus</name>
    <name type="synonym">Meria coniospora</name>
    <dbReference type="NCBI Taxonomy" id="98403"/>
    <lineage>
        <taxon>Eukaryota</taxon>
        <taxon>Fungi</taxon>
        <taxon>Dikarya</taxon>
        <taxon>Ascomycota</taxon>
        <taxon>Pezizomycotina</taxon>
        <taxon>Sordariomycetes</taxon>
        <taxon>Hypocreomycetidae</taxon>
        <taxon>Hypocreales</taxon>
        <taxon>Ophiocordycipitaceae</taxon>
        <taxon>Drechmeria</taxon>
    </lineage>
</organism>
<dbReference type="RefSeq" id="XP_040656915.1">
    <property type="nucleotide sequence ID" value="XM_040801882.1"/>
</dbReference>
<evidence type="ECO:0000313" key="2">
    <source>
        <dbReference type="EMBL" id="KYK57563.1"/>
    </source>
</evidence>
<sequence>MHQFALWAPFLVRAYGALPVHSNGSLVNGSGAWEGEKARIKENGFTKKLFECVPDLRAQLRKPWPANYSDAVTETASCKDMVRIWGRDRGLDCDYVQNCVPVAACVSGKSKANAGCGFDGLSLHIQLGRDAGALGRFIADLGERRRESVTSSYGIAMASHVEHSLDVARLYGEKEIPIRRLRDFMLIFDPKLDRPVSGGHAYCNIFQLKTVRLLLHHVPSDLYFVHFAVEDLRTVRRCGGHPYPIVTSPLPLGGWNATIGGVLKQPLWRCIENGMKGEDCHAVLRYG</sequence>
<dbReference type="AlphaFoldDB" id="A0A151GKC2"/>